<protein>
    <submittedName>
        <fullName evidence="2">Uncharacterized protein</fullName>
    </submittedName>
</protein>
<name>A0ABS0J6C0_9BACT</name>
<organism evidence="2 3">
    <name type="scientific">Nitratidesulfovibrio oxamicus</name>
    <dbReference type="NCBI Taxonomy" id="32016"/>
    <lineage>
        <taxon>Bacteria</taxon>
        <taxon>Pseudomonadati</taxon>
        <taxon>Thermodesulfobacteriota</taxon>
        <taxon>Desulfovibrionia</taxon>
        <taxon>Desulfovibrionales</taxon>
        <taxon>Desulfovibrionaceae</taxon>
        <taxon>Nitratidesulfovibrio</taxon>
    </lineage>
</organism>
<feature type="coiled-coil region" evidence="1">
    <location>
        <begin position="116"/>
        <end position="143"/>
    </location>
</feature>
<dbReference type="Proteomes" id="UP001194469">
    <property type="component" value="Unassembled WGS sequence"/>
</dbReference>
<evidence type="ECO:0000256" key="1">
    <source>
        <dbReference type="SAM" id="Coils"/>
    </source>
</evidence>
<reference evidence="2 3" key="1">
    <citation type="submission" date="2019-08" db="EMBL/GenBank/DDBJ databases">
        <authorList>
            <person name="Luo N."/>
        </authorList>
    </citation>
    <scope>NUCLEOTIDE SEQUENCE [LARGE SCALE GENOMIC DNA]</scope>
    <source>
        <strain evidence="2 3">NCIMB 9442</strain>
    </source>
</reference>
<comment type="caution">
    <text evidence="2">The sequence shown here is derived from an EMBL/GenBank/DDBJ whole genome shotgun (WGS) entry which is preliminary data.</text>
</comment>
<evidence type="ECO:0000313" key="3">
    <source>
        <dbReference type="Proteomes" id="UP001194469"/>
    </source>
</evidence>
<gene>
    <name evidence="2" type="ORF">FVW20_13625</name>
</gene>
<dbReference type="EMBL" id="VRYY01000442">
    <property type="protein sequence ID" value="MBG3878018.1"/>
    <property type="molecule type" value="Genomic_DNA"/>
</dbReference>
<evidence type="ECO:0000313" key="2">
    <source>
        <dbReference type="EMBL" id="MBG3878018.1"/>
    </source>
</evidence>
<proteinExistence type="predicted"/>
<dbReference type="RefSeq" id="WP_196610035.1">
    <property type="nucleotide sequence ID" value="NZ_VRYY01000442.1"/>
</dbReference>
<keyword evidence="1" id="KW-0175">Coiled coil</keyword>
<accession>A0ABS0J6C0</accession>
<sequence>MTMKLTAPTMSPEPAALTITTCPLLPETRDALLEAVGDHVAFTSEAEAEEVFAVLDKVFPAISWSDDPGPTSPASPLFDAINAAASSGKVDQERTKPLYDLILNPARPIDPATVSVEDLRIELDNAARRLHEVADALDNASDAVKAVSDMEAALADEVSEALVVHLAPSAIVVMTARDAAPALRSAAEATEARARSLRSVAPARGTCALRGSKRA</sequence>
<keyword evidence="3" id="KW-1185">Reference proteome</keyword>